<keyword evidence="2" id="KW-1003">Cell membrane</keyword>
<feature type="transmembrane region" description="Helical" evidence="6">
    <location>
        <begin position="33"/>
        <end position="55"/>
    </location>
</feature>
<evidence type="ECO:0000313" key="7">
    <source>
        <dbReference type="EMBL" id="TLS49836.1"/>
    </source>
</evidence>
<keyword evidence="3 6" id="KW-0812">Transmembrane</keyword>
<dbReference type="GO" id="GO:0016020">
    <property type="term" value="C:membrane"/>
    <property type="evidence" value="ECO:0007669"/>
    <property type="project" value="InterPro"/>
</dbReference>
<gene>
    <name evidence="7" type="ORF">FE782_22805</name>
</gene>
<accession>A0A5R9G670</accession>
<comment type="subcellular location">
    <subcellularLocation>
        <location evidence="1">Cell membrane</location>
    </subcellularLocation>
</comment>
<keyword evidence="4 6" id="KW-1133">Transmembrane helix</keyword>
<comment type="caution">
    <text evidence="7">The sequence shown here is derived from an EMBL/GenBank/DDBJ whole genome shotgun (WGS) entry which is preliminary data.</text>
</comment>
<sequence length="186" mass="20072">MYGTLIGTFGGSSDAPSVTAPADFSTGDFYGNFFQVIVVLAVVIGLIVVLIRFLAARNKRWSGDRSLQVHAGVPLGQNKSMQVVEIGDAVYIVGVGDNITLLDKIDDPERAEALLASLEAKPIPAAGTAVAALAGMIQGWRNRRRADPEPPEWQSNEAFKDLLSQKLKGVSARKDAMKDWMGEEDR</sequence>
<dbReference type="RefSeq" id="WP_138196656.1">
    <property type="nucleotide sequence ID" value="NZ_VCIW01000018.1"/>
</dbReference>
<evidence type="ECO:0000256" key="6">
    <source>
        <dbReference type="SAM" id="Phobius"/>
    </source>
</evidence>
<dbReference type="Proteomes" id="UP000309676">
    <property type="component" value="Unassembled WGS sequence"/>
</dbReference>
<proteinExistence type="predicted"/>
<evidence type="ECO:0000313" key="8">
    <source>
        <dbReference type="Proteomes" id="UP000309676"/>
    </source>
</evidence>
<dbReference type="InterPro" id="IPR022781">
    <property type="entry name" value="Flagellar_biosynth_FliO"/>
</dbReference>
<name>A0A5R9G670_9BACL</name>
<reference evidence="7 8" key="1">
    <citation type="submission" date="2019-05" db="EMBL/GenBank/DDBJ databases">
        <authorList>
            <person name="Narsing Rao M.P."/>
            <person name="Li W.J."/>
        </authorList>
    </citation>
    <scope>NUCLEOTIDE SEQUENCE [LARGE SCALE GENOMIC DNA]</scope>
    <source>
        <strain evidence="7 8">SYSU_K30003</strain>
    </source>
</reference>
<evidence type="ECO:0000256" key="2">
    <source>
        <dbReference type="ARBA" id="ARBA00022475"/>
    </source>
</evidence>
<dbReference type="Pfam" id="PF04347">
    <property type="entry name" value="FliO"/>
    <property type="match status" value="1"/>
</dbReference>
<dbReference type="EMBL" id="VCIW01000018">
    <property type="protein sequence ID" value="TLS49836.1"/>
    <property type="molecule type" value="Genomic_DNA"/>
</dbReference>
<evidence type="ECO:0000256" key="5">
    <source>
        <dbReference type="ARBA" id="ARBA00023136"/>
    </source>
</evidence>
<organism evidence="7 8">
    <name type="scientific">Paenibacillus antri</name>
    <dbReference type="NCBI Taxonomy" id="2582848"/>
    <lineage>
        <taxon>Bacteria</taxon>
        <taxon>Bacillati</taxon>
        <taxon>Bacillota</taxon>
        <taxon>Bacilli</taxon>
        <taxon>Bacillales</taxon>
        <taxon>Paenibacillaceae</taxon>
        <taxon>Paenibacillus</taxon>
    </lineage>
</organism>
<dbReference type="AlphaFoldDB" id="A0A5R9G670"/>
<dbReference type="GO" id="GO:0044781">
    <property type="term" value="P:bacterial-type flagellum organization"/>
    <property type="evidence" value="ECO:0007669"/>
    <property type="project" value="InterPro"/>
</dbReference>
<keyword evidence="5 6" id="KW-0472">Membrane</keyword>
<protein>
    <recommendedName>
        <fullName evidence="9">Flagellar protein</fullName>
    </recommendedName>
</protein>
<evidence type="ECO:0000256" key="4">
    <source>
        <dbReference type="ARBA" id="ARBA00022989"/>
    </source>
</evidence>
<dbReference type="OrthoDB" id="2376965at2"/>
<evidence type="ECO:0008006" key="9">
    <source>
        <dbReference type="Google" id="ProtNLM"/>
    </source>
</evidence>
<keyword evidence="8" id="KW-1185">Reference proteome</keyword>
<evidence type="ECO:0000256" key="3">
    <source>
        <dbReference type="ARBA" id="ARBA00022692"/>
    </source>
</evidence>
<evidence type="ECO:0000256" key="1">
    <source>
        <dbReference type="ARBA" id="ARBA00004236"/>
    </source>
</evidence>